<evidence type="ECO:0000313" key="4">
    <source>
        <dbReference type="Proteomes" id="UP001403385"/>
    </source>
</evidence>
<dbReference type="AlphaFoldDB" id="A0AAW9RU04"/>
<organism evidence="3 4">
    <name type="scientific">Rapidithrix thailandica</name>
    <dbReference type="NCBI Taxonomy" id="413964"/>
    <lineage>
        <taxon>Bacteria</taxon>
        <taxon>Pseudomonadati</taxon>
        <taxon>Bacteroidota</taxon>
        <taxon>Cytophagia</taxon>
        <taxon>Cytophagales</taxon>
        <taxon>Flammeovirgaceae</taxon>
        <taxon>Rapidithrix</taxon>
    </lineage>
</organism>
<dbReference type="InterPro" id="IPR013783">
    <property type="entry name" value="Ig-like_fold"/>
</dbReference>
<reference evidence="3 4" key="1">
    <citation type="submission" date="2024-04" db="EMBL/GenBank/DDBJ databases">
        <title>Novel genus in family Flammeovirgaceae.</title>
        <authorList>
            <person name="Nguyen T.H."/>
            <person name="Vuong T.Q."/>
            <person name="Le H."/>
            <person name="Kim S.-G."/>
        </authorList>
    </citation>
    <scope>NUCLEOTIDE SEQUENCE [LARGE SCALE GENOMIC DNA]</scope>
    <source>
        <strain evidence="3 4">JCM 23209</strain>
    </source>
</reference>
<evidence type="ECO:0000256" key="2">
    <source>
        <dbReference type="SAM" id="SignalP"/>
    </source>
</evidence>
<keyword evidence="2" id="KW-0732">Signal</keyword>
<dbReference type="Proteomes" id="UP001403385">
    <property type="component" value="Unassembled WGS sequence"/>
</dbReference>
<evidence type="ECO:0000256" key="1">
    <source>
        <dbReference type="SAM" id="Phobius"/>
    </source>
</evidence>
<dbReference type="RefSeq" id="WP_346819899.1">
    <property type="nucleotide sequence ID" value="NZ_JBDKWZ010000002.1"/>
</dbReference>
<gene>
    <name evidence="3" type="ORF">AAG747_04290</name>
</gene>
<keyword evidence="1" id="KW-0472">Membrane</keyword>
<proteinExistence type="predicted"/>
<feature type="transmembrane region" description="Helical" evidence="1">
    <location>
        <begin position="130"/>
        <end position="152"/>
    </location>
</feature>
<evidence type="ECO:0000313" key="3">
    <source>
        <dbReference type="EMBL" id="MEN7547112.1"/>
    </source>
</evidence>
<dbReference type="SUPFAM" id="SSF49265">
    <property type="entry name" value="Fibronectin type III"/>
    <property type="match status" value="1"/>
</dbReference>
<dbReference type="Gene3D" id="2.60.40.10">
    <property type="entry name" value="Immunoglobulins"/>
    <property type="match status" value="1"/>
</dbReference>
<name>A0AAW9RU04_9BACT</name>
<protein>
    <recommendedName>
        <fullName evidence="5">Fibronectin type-III domain-containing protein</fullName>
    </recommendedName>
</protein>
<accession>A0AAW9RU04</accession>
<sequence length="159" mass="17958">MFFVKRQIFLLLFIITSVQLNLYAQTPSSLEVPDFGVDDGSVYNSGALRLTWVYAKDLVKQDVVEFEVQQASSSEFVQQKAIYRGPDLATFISGLKNGTYFYRIRALRKDLEKKSPWSSPLRIEVKHHPLSLAFTLAGVGTFVFLATAVVVFQGSRNQK</sequence>
<keyword evidence="1" id="KW-1133">Transmembrane helix</keyword>
<feature type="signal peptide" evidence="2">
    <location>
        <begin position="1"/>
        <end position="24"/>
    </location>
</feature>
<comment type="caution">
    <text evidence="3">The sequence shown here is derived from an EMBL/GenBank/DDBJ whole genome shotgun (WGS) entry which is preliminary data.</text>
</comment>
<keyword evidence="1" id="KW-0812">Transmembrane</keyword>
<keyword evidence="4" id="KW-1185">Reference proteome</keyword>
<evidence type="ECO:0008006" key="5">
    <source>
        <dbReference type="Google" id="ProtNLM"/>
    </source>
</evidence>
<feature type="chain" id="PRO_5043757249" description="Fibronectin type-III domain-containing protein" evidence="2">
    <location>
        <begin position="25"/>
        <end position="159"/>
    </location>
</feature>
<dbReference type="EMBL" id="JBDKWZ010000002">
    <property type="protein sequence ID" value="MEN7547112.1"/>
    <property type="molecule type" value="Genomic_DNA"/>
</dbReference>
<dbReference type="InterPro" id="IPR036116">
    <property type="entry name" value="FN3_sf"/>
</dbReference>